<feature type="transmembrane region" description="Helical" evidence="1">
    <location>
        <begin position="86"/>
        <end position="107"/>
    </location>
</feature>
<reference evidence="2 3" key="1">
    <citation type="submission" date="2020-08" db="EMBL/GenBank/DDBJ databases">
        <title>Sequencing the genomes of 1000 actinobacteria strains.</title>
        <authorList>
            <person name="Klenk H.-P."/>
        </authorList>
    </citation>
    <scope>NUCLEOTIDE SEQUENCE [LARGE SCALE GENOMIC DNA]</scope>
    <source>
        <strain evidence="2 3">DSM 46659</strain>
    </source>
</reference>
<evidence type="ECO:0000313" key="3">
    <source>
        <dbReference type="Proteomes" id="UP000546642"/>
    </source>
</evidence>
<gene>
    <name evidence="2" type="ORF">HNR23_003393</name>
</gene>
<feature type="transmembrane region" description="Helical" evidence="1">
    <location>
        <begin position="46"/>
        <end position="65"/>
    </location>
</feature>
<proteinExistence type="predicted"/>
<dbReference type="RefSeq" id="WP_184076663.1">
    <property type="nucleotide sequence ID" value="NZ_JACHDS010000001.1"/>
</dbReference>
<protein>
    <submittedName>
        <fullName evidence="2">Uncharacterized protein</fullName>
    </submittedName>
</protein>
<keyword evidence="1" id="KW-0472">Membrane</keyword>
<keyword evidence="1" id="KW-0812">Transmembrane</keyword>
<accession>A0A7W9YJJ2</accession>
<organism evidence="2 3">
    <name type="scientific">Nocardiopsis mwathae</name>
    <dbReference type="NCBI Taxonomy" id="1472723"/>
    <lineage>
        <taxon>Bacteria</taxon>
        <taxon>Bacillati</taxon>
        <taxon>Actinomycetota</taxon>
        <taxon>Actinomycetes</taxon>
        <taxon>Streptosporangiales</taxon>
        <taxon>Nocardiopsidaceae</taxon>
        <taxon>Nocardiopsis</taxon>
    </lineage>
</organism>
<evidence type="ECO:0000313" key="2">
    <source>
        <dbReference type="EMBL" id="MBB6173333.1"/>
    </source>
</evidence>
<sequence length="152" mass="15912">MRHWNARRWWAAAAGSAAAAVLLGVPTALIPNPLFGREIAPEWWSHPVWIASAVLSGLLLATYVTPRGSGATPATPERGTRASLGGGLLSWFAIGCPVCNKLVLLAVGTSGAVTWFAPLQPLFAAAGLVLLAWALHTRLRDDASCPAPARKA</sequence>
<dbReference type="Proteomes" id="UP000546642">
    <property type="component" value="Unassembled WGS sequence"/>
</dbReference>
<dbReference type="EMBL" id="JACHDS010000001">
    <property type="protein sequence ID" value="MBB6173333.1"/>
    <property type="molecule type" value="Genomic_DNA"/>
</dbReference>
<comment type="caution">
    <text evidence="2">The sequence shown here is derived from an EMBL/GenBank/DDBJ whole genome shotgun (WGS) entry which is preliminary data.</text>
</comment>
<keyword evidence="3" id="KW-1185">Reference proteome</keyword>
<feature type="transmembrane region" description="Helical" evidence="1">
    <location>
        <begin position="113"/>
        <end position="135"/>
    </location>
</feature>
<name>A0A7W9YJJ2_9ACTN</name>
<evidence type="ECO:0000256" key="1">
    <source>
        <dbReference type="SAM" id="Phobius"/>
    </source>
</evidence>
<keyword evidence="1" id="KW-1133">Transmembrane helix</keyword>
<dbReference type="AlphaFoldDB" id="A0A7W9YJJ2"/>